<evidence type="ECO:0000313" key="1">
    <source>
        <dbReference type="EMBL" id="MBW0145816.1"/>
    </source>
</evidence>
<keyword evidence="2" id="KW-1185">Reference proteome</keyword>
<reference evidence="1 2" key="1">
    <citation type="submission" date="2021-07" db="EMBL/GenBank/DDBJ databases">
        <title>The draft genome sequence of Sphingomicrobium sp. B8.</title>
        <authorList>
            <person name="Mu L."/>
        </authorList>
    </citation>
    <scope>NUCLEOTIDE SEQUENCE [LARGE SCALE GENOMIC DNA]</scope>
    <source>
        <strain evidence="1 2">B8</strain>
    </source>
</reference>
<dbReference type="Pfam" id="PF11017">
    <property type="entry name" value="DUF2855"/>
    <property type="match status" value="1"/>
</dbReference>
<comment type="caution">
    <text evidence="1">The sequence shown here is derived from an EMBL/GenBank/DDBJ whole genome shotgun (WGS) entry which is preliminary data.</text>
</comment>
<protein>
    <submittedName>
        <fullName evidence="1">DUF2855 family protein</fullName>
    </submittedName>
</protein>
<proteinExistence type="predicted"/>
<accession>A0ABS6V8C5</accession>
<dbReference type="Proteomes" id="UP000698028">
    <property type="component" value="Unassembled WGS sequence"/>
</dbReference>
<dbReference type="InterPro" id="IPR021276">
    <property type="entry name" value="DUF2855"/>
</dbReference>
<dbReference type="EMBL" id="JAHVAH010000001">
    <property type="protein sequence ID" value="MBW0145816.1"/>
    <property type="molecule type" value="Genomic_DNA"/>
</dbReference>
<organism evidence="1 2">
    <name type="scientific">Sphingomicrobium clamense</name>
    <dbReference type="NCBI Taxonomy" id="2851013"/>
    <lineage>
        <taxon>Bacteria</taxon>
        <taxon>Pseudomonadati</taxon>
        <taxon>Pseudomonadota</taxon>
        <taxon>Alphaproteobacteria</taxon>
        <taxon>Sphingomonadales</taxon>
        <taxon>Sphingomonadaceae</taxon>
        <taxon>Sphingomicrobium</taxon>
    </lineage>
</organism>
<gene>
    <name evidence="1" type="ORF">KTQ36_10990</name>
</gene>
<dbReference type="RefSeq" id="WP_218633697.1">
    <property type="nucleotide sequence ID" value="NZ_JAHVAH010000001.1"/>
</dbReference>
<name>A0ABS6V8C5_9SPHN</name>
<sequence length="358" mass="39360">MKQFEVRMDDLSRSRLIERALPALEDGAIRLAVERFAFTANNMTYAVAGDMLGYWQFFPASEDGWGQIPVWATAKVVESACDDVAVGERFYGYFPPAEIANLVPGKVSERSLVDTAPHRQALPQLYNHYRRLPAEPDAARDNVQILLAPLHMTSFCLWDVLKERDWHSADRILISSASSKTSLGLAYGLHQDDAAPKTVGLTSPGNVDFVQGTGLYDEVLAYDDVDKLDEAKSVLVDMAGMPLLVAALFARLGDRLVYRYNVGATHAPGADTALSGGGSGQSDAKEMFFAPRYILERVKLWGPAEYDRRSGDFVAKAAKATAGWMTIEERAGLPTLQDVYARFHDGSWPPDQGLVIVP</sequence>
<evidence type="ECO:0000313" key="2">
    <source>
        <dbReference type="Proteomes" id="UP000698028"/>
    </source>
</evidence>